<gene>
    <name evidence="2" type="ORF">LCGC14_1672480</name>
</gene>
<comment type="caution">
    <text evidence="2">The sequence shown here is derived from an EMBL/GenBank/DDBJ whole genome shotgun (WGS) entry which is preliminary data.</text>
</comment>
<feature type="non-terminal residue" evidence="2">
    <location>
        <position position="1"/>
    </location>
</feature>
<reference evidence="2" key="1">
    <citation type="journal article" date="2015" name="Nature">
        <title>Complex archaea that bridge the gap between prokaryotes and eukaryotes.</title>
        <authorList>
            <person name="Spang A."/>
            <person name="Saw J.H."/>
            <person name="Jorgensen S.L."/>
            <person name="Zaremba-Niedzwiedzka K."/>
            <person name="Martijn J."/>
            <person name="Lind A.E."/>
            <person name="van Eijk R."/>
            <person name="Schleper C."/>
            <person name="Guy L."/>
            <person name="Ettema T.J."/>
        </authorList>
    </citation>
    <scope>NUCLEOTIDE SEQUENCE</scope>
</reference>
<name>A0A0F9IDB9_9ZZZZ</name>
<feature type="compositionally biased region" description="Basic and acidic residues" evidence="1">
    <location>
        <begin position="57"/>
        <end position="73"/>
    </location>
</feature>
<feature type="compositionally biased region" description="Pro residues" evidence="1">
    <location>
        <begin position="74"/>
        <end position="84"/>
    </location>
</feature>
<feature type="region of interest" description="Disordered" evidence="1">
    <location>
        <begin position="52"/>
        <end position="85"/>
    </location>
</feature>
<evidence type="ECO:0000313" key="2">
    <source>
        <dbReference type="EMBL" id="KKM17764.1"/>
    </source>
</evidence>
<organism evidence="2">
    <name type="scientific">marine sediment metagenome</name>
    <dbReference type="NCBI Taxonomy" id="412755"/>
    <lineage>
        <taxon>unclassified sequences</taxon>
        <taxon>metagenomes</taxon>
        <taxon>ecological metagenomes</taxon>
    </lineage>
</organism>
<dbReference type="AlphaFoldDB" id="A0A0F9IDB9"/>
<evidence type="ECO:0000256" key="1">
    <source>
        <dbReference type="SAM" id="MobiDB-lite"/>
    </source>
</evidence>
<dbReference type="EMBL" id="LAZR01014376">
    <property type="protein sequence ID" value="KKM17764.1"/>
    <property type="molecule type" value="Genomic_DNA"/>
</dbReference>
<proteinExistence type="predicted"/>
<accession>A0A0F9IDB9</accession>
<evidence type="ECO:0008006" key="3">
    <source>
        <dbReference type="Google" id="ProtNLM"/>
    </source>
</evidence>
<feature type="non-terminal residue" evidence="2">
    <location>
        <position position="1031"/>
    </location>
</feature>
<sequence length="1031" mass="115374">HMIRGIVKEYPELREAINAGDEQRTAQVATRMGLTSVLAVLTGRHALRGRAATGEVSRVRPEVERAAEAKPARPTEPLPPPPPGFVLERPVETVRRFEEPGVAPTLDKPQGLYLTPAKETLPPTVERGMVPTEWEWHPQNPLDVSEVVRTPHRGGVLEASAGVKALKRIIGPEKFAELIRMGRRELSQHLVREHPKVKWERYYDAYEMLEGYGGIKARAAGYDALVDRSPHAPEFSEYVALKPSAAKRIPTELQRKAVDEFGDTIERGGRVVDSLGRSGKVRSVGALVQDLETGKAVFREDTLKVDFGKGPEPVPIGDVTVKRHGRPKALEGIGGRRARLFGETEQTEMERFDREGGFETLGAAKKGEGFSTKANIAQLTESLSREPVTSVAERVAQSKKLAESISGAKDTLGRAANVVLADGVAARDILLRPPKWTSFEDALGKFDGAIQVNARDLREFSHRVGQSFPNKVRREAITNWIQAEGNAELLGQRAKASKSRLRRGYEEAARLTEDEQMFARNISSYFDGKLEEAIDAGLMEQGIENYVNQIWHRPDNPVANLLMAEAGRRAQLRPNPSFIKKRIFATYFEGEQAGFKPKNKDISFLVSAYDQAFNKAIYSRALIKSLLERKAEDGRPIATPSGGGIQVPKGEQPPEAYLVFPRARAEEAADYRPINHPALRKWTWATKDAEGKPIFVQGDILIHPAHAAHLKNAFSTSALRKSRIGRGVLRGVRELKATLLSFSGFHQVQEGLHALGHKVVPFRTERIDLSKPKQRALAEHGLQIATFDGAEMFAEGVASTGLVHRLPIVGGYLQRYTDWLFHEHIPELKMGMALEALDRNRQRYPKLSEDQLMKLTSQQANGAFGELNYRMMGRNPTFQDTLRLATLAPDFLEARARFVGQALKPYGREQAAALIRLSLGLFVTTRIVNKVFDDDYHWDRPFSFVIGGREFTLRTVPGDIVHLLTNPRNFIYWRINPTLTRPVIEFLTGRDALGRKRILWEQLKDWILGHVPIPLQSIVDERDRKVWEGLL</sequence>
<protein>
    <recommendedName>
        <fullName evidence="3">Large polyvalent protein associated domain-containing protein</fullName>
    </recommendedName>
</protein>